<dbReference type="EMBL" id="BNCK01000001">
    <property type="protein sequence ID" value="GHF78912.1"/>
    <property type="molecule type" value="Genomic_DNA"/>
</dbReference>
<dbReference type="AlphaFoldDB" id="A0A919EH19"/>
<keyword evidence="1" id="KW-0472">Membrane</keyword>
<organism evidence="2 3">
    <name type="scientific">Thalassotalea marina</name>
    <dbReference type="NCBI Taxonomy" id="1673741"/>
    <lineage>
        <taxon>Bacteria</taxon>
        <taxon>Pseudomonadati</taxon>
        <taxon>Pseudomonadota</taxon>
        <taxon>Gammaproteobacteria</taxon>
        <taxon>Alteromonadales</taxon>
        <taxon>Colwelliaceae</taxon>
        <taxon>Thalassotalea</taxon>
    </lineage>
</organism>
<sequence>MYRKSLIYCICIFGIIATGFISAPFFKSLTPSEAALTKYPHFNISDLQLNQTVEFKTPFTSIFVTKTAKEASSLVVHYIPKRDGYYLLPEFDWSKPIAECTSFKFKEVYQCVEIENTEHCEENYQCIMKWDKNGKYIGDPIVKNKPVSDLKSPRYQIKGDDLILLQM</sequence>
<comment type="caution">
    <text evidence="2">The sequence shown here is derived from an EMBL/GenBank/DDBJ whole genome shotgun (WGS) entry which is preliminary data.</text>
</comment>
<evidence type="ECO:0000256" key="1">
    <source>
        <dbReference type="SAM" id="Phobius"/>
    </source>
</evidence>
<keyword evidence="1" id="KW-0812">Transmembrane</keyword>
<dbReference type="Proteomes" id="UP000623842">
    <property type="component" value="Unassembled WGS sequence"/>
</dbReference>
<keyword evidence="3" id="KW-1185">Reference proteome</keyword>
<dbReference type="RefSeq" id="WP_189766908.1">
    <property type="nucleotide sequence ID" value="NZ_BNCK01000001.1"/>
</dbReference>
<reference evidence="2" key="1">
    <citation type="journal article" date="2014" name="Int. J. Syst. Evol. Microbiol.">
        <title>Complete genome sequence of Corynebacterium casei LMG S-19264T (=DSM 44701T), isolated from a smear-ripened cheese.</title>
        <authorList>
            <consortium name="US DOE Joint Genome Institute (JGI-PGF)"/>
            <person name="Walter F."/>
            <person name="Albersmeier A."/>
            <person name="Kalinowski J."/>
            <person name="Ruckert C."/>
        </authorList>
    </citation>
    <scope>NUCLEOTIDE SEQUENCE</scope>
    <source>
        <strain evidence="2">KCTC 42731</strain>
    </source>
</reference>
<protein>
    <submittedName>
        <fullName evidence="2">Uncharacterized protein</fullName>
    </submittedName>
</protein>
<feature type="transmembrane region" description="Helical" evidence="1">
    <location>
        <begin position="7"/>
        <end position="26"/>
    </location>
</feature>
<name>A0A919EH19_9GAMM</name>
<keyword evidence="1" id="KW-1133">Transmembrane helix</keyword>
<gene>
    <name evidence="2" type="ORF">GCM10017161_02550</name>
</gene>
<reference evidence="2" key="2">
    <citation type="submission" date="2020-09" db="EMBL/GenBank/DDBJ databases">
        <authorList>
            <person name="Sun Q."/>
            <person name="Kim S."/>
        </authorList>
    </citation>
    <scope>NUCLEOTIDE SEQUENCE</scope>
    <source>
        <strain evidence="2">KCTC 42731</strain>
    </source>
</reference>
<evidence type="ECO:0000313" key="3">
    <source>
        <dbReference type="Proteomes" id="UP000623842"/>
    </source>
</evidence>
<proteinExistence type="predicted"/>
<evidence type="ECO:0000313" key="2">
    <source>
        <dbReference type="EMBL" id="GHF78912.1"/>
    </source>
</evidence>
<accession>A0A919EH19</accession>